<evidence type="ECO:0000256" key="7">
    <source>
        <dbReference type="ARBA" id="ARBA00022840"/>
    </source>
</evidence>
<gene>
    <name evidence="8" type="primary">tdk</name>
    <name evidence="11" type="ORF">GCM10009749_06390</name>
</gene>
<dbReference type="Gene3D" id="3.40.50.300">
    <property type="entry name" value="P-loop containing nucleotide triphosphate hydrolases"/>
    <property type="match status" value="1"/>
</dbReference>
<feature type="binding site" evidence="8">
    <location>
        <begin position="88"/>
        <end position="91"/>
    </location>
    <ligand>
        <name>ATP</name>
        <dbReference type="ChEBI" id="CHEBI:30616"/>
    </ligand>
</feature>
<keyword evidence="7 8" id="KW-0067">ATP-binding</keyword>
<dbReference type="InterPro" id="IPR020633">
    <property type="entry name" value="Thymidine_kinase_CS"/>
</dbReference>
<evidence type="ECO:0000313" key="11">
    <source>
        <dbReference type="EMBL" id="GAA1800999.1"/>
    </source>
</evidence>
<comment type="subunit">
    <text evidence="8">Homotetramer.</text>
</comment>
<comment type="catalytic activity">
    <reaction evidence="8 9">
        <text>thymidine + ATP = dTMP + ADP + H(+)</text>
        <dbReference type="Rhea" id="RHEA:19129"/>
        <dbReference type="ChEBI" id="CHEBI:15378"/>
        <dbReference type="ChEBI" id="CHEBI:17748"/>
        <dbReference type="ChEBI" id="CHEBI:30616"/>
        <dbReference type="ChEBI" id="CHEBI:63528"/>
        <dbReference type="ChEBI" id="CHEBI:456216"/>
        <dbReference type="EC" id="2.7.1.21"/>
    </reaction>
</comment>
<keyword evidence="8" id="KW-0862">Zinc</keyword>
<protein>
    <recommendedName>
        <fullName evidence="2 8">Thymidine kinase</fullName>
        <ecNumber evidence="2 8">2.7.1.21</ecNumber>
    </recommendedName>
</protein>
<dbReference type="EMBL" id="BAAANJ010000001">
    <property type="protein sequence ID" value="GAA1800999.1"/>
    <property type="molecule type" value="Genomic_DNA"/>
</dbReference>
<evidence type="ECO:0000256" key="8">
    <source>
        <dbReference type="HAMAP-Rule" id="MF_00124"/>
    </source>
</evidence>
<comment type="subcellular location">
    <subcellularLocation>
        <location evidence="8">Cytoplasm</location>
    </subcellularLocation>
</comment>
<accession>A0ABP4Y1N8</accession>
<evidence type="ECO:0000256" key="6">
    <source>
        <dbReference type="ARBA" id="ARBA00022777"/>
    </source>
</evidence>
<dbReference type="Gene3D" id="3.30.60.20">
    <property type="match status" value="1"/>
</dbReference>
<dbReference type="PANTHER" id="PTHR11441:SF0">
    <property type="entry name" value="THYMIDINE KINASE, CYTOSOLIC"/>
    <property type="match status" value="1"/>
</dbReference>
<evidence type="ECO:0000256" key="9">
    <source>
        <dbReference type="RuleBase" id="RU000544"/>
    </source>
</evidence>
<keyword evidence="12" id="KW-1185">Reference proteome</keyword>
<dbReference type="EC" id="2.7.1.21" evidence="2 8"/>
<feature type="binding site" evidence="8">
    <location>
        <position position="148"/>
    </location>
    <ligand>
        <name>Zn(2+)</name>
        <dbReference type="ChEBI" id="CHEBI:29105"/>
    </ligand>
</feature>
<organism evidence="11 12">
    <name type="scientific">Agromyces neolithicus</name>
    <dbReference type="NCBI Taxonomy" id="269420"/>
    <lineage>
        <taxon>Bacteria</taxon>
        <taxon>Bacillati</taxon>
        <taxon>Actinomycetota</taxon>
        <taxon>Actinomycetes</taxon>
        <taxon>Micrococcales</taxon>
        <taxon>Microbacteriaceae</taxon>
        <taxon>Agromyces</taxon>
    </lineage>
</organism>
<feature type="active site" description="Proton acceptor" evidence="8">
    <location>
        <position position="89"/>
    </location>
</feature>
<dbReference type="InterPro" id="IPR027417">
    <property type="entry name" value="P-loop_NTPase"/>
</dbReference>
<keyword evidence="5 8" id="KW-0547">Nucleotide-binding</keyword>
<evidence type="ECO:0000256" key="2">
    <source>
        <dbReference type="ARBA" id="ARBA00012118"/>
    </source>
</evidence>
<evidence type="ECO:0000256" key="3">
    <source>
        <dbReference type="ARBA" id="ARBA00022634"/>
    </source>
</evidence>
<name>A0ABP4Y1N8_9MICO</name>
<dbReference type="HAMAP" id="MF_00124">
    <property type="entry name" value="Thymidine_kinase"/>
    <property type="match status" value="1"/>
</dbReference>
<evidence type="ECO:0000256" key="1">
    <source>
        <dbReference type="ARBA" id="ARBA00007587"/>
    </source>
</evidence>
<dbReference type="GO" id="GO:0016301">
    <property type="term" value="F:kinase activity"/>
    <property type="evidence" value="ECO:0007669"/>
    <property type="project" value="UniProtKB-KW"/>
</dbReference>
<dbReference type="NCBIfam" id="NF003296">
    <property type="entry name" value="PRK04296.1-1"/>
    <property type="match status" value="1"/>
</dbReference>
<dbReference type="PIRSF" id="PIRSF035805">
    <property type="entry name" value="TK_cell"/>
    <property type="match status" value="1"/>
</dbReference>
<proteinExistence type="inferred from homology"/>
<reference evidence="12" key="1">
    <citation type="journal article" date="2019" name="Int. J. Syst. Evol. Microbiol.">
        <title>The Global Catalogue of Microorganisms (GCM) 10K type strain sequencing project: providing services to taxonomists for standard genome sequencing and annotation.</title>
        <authorList>
            <consortium name="The Broad Institute Genomics Platform"/>
            <consortium name="The Broad Institute Genome Sequencing Center for Infectious Disease"/>
            <person name="Wu L."/>
            <person name="Ma J."/>
        </authorList>
    </citation>
    <scope>NUCLEOTIDE SEQUENCE [LARGE SCALE GENOMIC DNA]</scope>
    <source>
        <strain evidence="12">JCM 14322</strain>
    </source>
</reference>
<evidence type="ECO:0000256" key="5">
    <source>
        <dbReference type="ARBA" id="ARBA00022741"/>
    </source>
</evidence>
<evidence type="ECO:0000256" key="4">
    <source>
        <dbReference type="ARBA" id="ARBA00022679"/>
    </source>
</evidence>
<dbReference type="Pfam" id="PF00265">
    <property type="entry name" value="TK"/>
    <property type="match status" value="1"/>
</dbReference>
<feature type="binding site" evidence="8">
    <location>
        <position position="145"/>
    </location>
    <ligand>
        <name>Zn(2+)</name>
        <dbReference type="ChEBI" id="CHEBI:29105"/>
    </ligand>
</feature>
<dbReference type="PROSITE" id="PS00603">
    <property type="entry name" value="TK_CELLULAR_TYPE"/>
    <property type="match status" value="1"/>
</dbReference>
<keyword evidence="8" id="KW-0479">Metal-binding</keyword>
<dbReference type="Proteomes" id="UP001500002">
    <property type="component" value="Unassembled WGS sequence"/>
</dbReference>
<keyword evidence="6 8" id="KW-0418">Kinase</keyword>
<dbReference type="PANTHER" id="PTHR11441">
    <property type="entry name" value="THYMIDINE KINASE"/>
    <property type="match status" value="1"/>
</dbReference>
<comment type="caution">
    <text evidence="11">The sequence shown here is derived from an EMBL/GenBank/DDBJ whole genome shotgun (WGS) entry which is preliminary data.</text>
</comment>
<feature type="binding site" evidence="8">
    <location>
        <begin position="14"/>
        <end position="21"/>
    </location>
    <ligand>
        <name>ATP</name>
        <dbReference type="ChEBI" id="CHEBI:30616"/>
    </ligand>
</feature>
<sequence>MLKNPNGRLQVVCGPMFAGKSEELLRRVRRAQLAGLAVEVVNHALDDRHAAGRVASHSGLSIASRSVPDVRSLVGLVGDRELDLLAIDEAQFFGTELVPAVSRLVLTGMSVVVAGLCVTFDGRPFEPLPSLMALAEDVTKLTAVCAVCGQDAAFHQRVVADEVADASVAAPEHVGGIESYQARCRLHFGEQGGGSEVSSLG</sequence>
<comment type="similarity">
    <text evidence="1 8 10">Belongs to the thymidine kinase family.</text>
</comment>
<feature type="binding site" evidence="8">
    <location>
        <position position="184"/>
    </location>
    <ligand>
        <name>Zn(2+)</name>
        <dbReference type="ChEBI" id="CHEBI:29105"/>
    </ligand>
</feature>
<dbReference type="SUPFAM" id="SSF57716">
    <property type="entry name" value="Glucocorticoid receptor-like (DNA-binding domain)"/>
    <property type="match status" value="1"/>
</dbReference>
<feature type="binding site" evidence="8">
    <location>
        <position position="187"/>
    </location>
    <ligand>
        <name>Zn(2+)</name>
        <dbReference type="ChEBI" id="CHEBI:29105"/>
    </ligand>
</feature>
<dbReference type="SUPFAM" id="SSF52540">
    <property type="entry name" value="P-loop containing nucleoside triphosphate hydrolases"/>
    <property type="match status" value="1"/>
</dbReference>
<keyword evidence="4 8" id="KW-0808">Transferase</keyword>
<keyword evidence="3 8" id="KW-0237">DNA synthesis</keyword>
<keyword evidence="8" id="KW-0963">Cytoplasm</keyword>
<evidence type="ECO:0000313" key="12">
    <source>
        <dbReference type="Proteomes" id="UP001500002"/>
    </source>
</evidence>
<evidence type="ECO:0000256" key="10">
    <source>
        <dbReference type="RuleBase" id="RU004165"/>
    </source>
</evidence>
<dbReference type="InterPro" id="IPR001267">
    <property type="entry name" value="Thymidine_kinase"/>
</dbReference>